<feature type="domain" description="GH18" evidence="11">
    <location>
        <begin position="1"/>
        <end position="192"/>
    </location>
</feature>
<dbReference type="PANTHER" id="PTHR11177:SF144">
    <property type="entry name" value="CHITINASE 5"/>
    <property type="match status" value="1"/>
</dbReference>
<evidence type="ECO:0000256" key="10">
    <source>
        <dbReference type="ARBA" id="ARBA00023326"/>
    </source>
</evidence>
<dbReference type="InterPro" id="IPR050314">
    <property type="entry name" value="Glycosyl_Hydrlase_18"/>
</dbReference>
<dbReference type="GO" id="GO:0006032">
    <property type="term" value="P:chitin catabolic process"/>
    <property type="evidence" value="ECO:0007669"/>
    <property type="project" value="UniProtKB-KW"/>
</dbReference>
<evidence type="ECO:0000313" key="12">
    <source>
        <dbReference type="EnsemblMetazoa" id="tetur14g03910.1"/>
    </source>
</evidence>
<reference evidence="13" key="1">
    <citation type="submission" date="2011-08" db="EMBL/GenBank/DDBJ databases">
        <authorList>
            <person name="Rombauts S."/>
        </authorList>
    </citation>
    <scope>NUCLEOTIDE SEQUENCE</scope>
    <source>
        <strain evidence="13">London</strain>
    </source>
</reference>
<dbReference type="GO" id="GO:0008061">
    <property type="term" value="F:chitin binding"/>
    <property type="evidence" value="ECO:0007669"/>
    <property type="project" value="UniProtKB-KW"/>
</dbReference>
<dbReference type="EC" id="3.2.1.14" evidence="3"/>
<evidence type="ECO:0000256" key="3">
    <source>
        <dbReference type="ARBA" id="ARBA00012729"/>
    </source>
</evidence>
<evidence type="ECO:0000256" key="7">
    <source>
        <dbReference type="ARBA" id="ARBA00023024"/>
    </source>
</evidence>
<dbReference type="EMBL" id="CAEY01000212">
    <property type="status" value="NOT_ANNOTATED_CDS"/>
    <property type="molecule type" value="Genomic_DNA"/>
</dbReference>
<dbReference type="InterPro" id="IPR017853">
    <property type="entry name" value="GH"/>
</dbReference>
<keyword evidence="6" id="KW-0378">Hydrolase</keyword>
<dbReference type="Proteomes" id="UP000015104">
    <property type="component" value="Unassembled WGS sequence"/>
</dbReference>
<dbReference type="Gene3D" id="3.20.20.80">
    <property type="entry name" value="Glycosidases"/>
    <property type="match status" value="1"/>
</dbReference>
<dbReference type="GO" id="GO:0008843">
    <property type="term" value="F:endochitinase activity"/>
    <property type="evidence" value="ECO:0007669"/>
    <property type="project" value="UniProtKB-EC"/>
</dbReference>
<dbReference type="PROSITE" id="PS51910">
    <property type="entry name" value="GH18_2"/>
    <property type="match status" value="1"/>
</dbReference>
<evidence type="ECO:0000256" key="5">
    <source>
        <dbReference type="ARBA" id="ARBA00022729"/>
    </source>
</evidence>
<keyword evidence="9" id="KW-0119">Carbohydrate metabolism</keyword>
<keyword evidence="8" id="KW-1015">Disulfide bond</keyword>
<keyword evidence="13" id="KW-1185">Reference proteome</keyword>
<dbReference type="HOGENOM" id="CLU_002833_10_0_1"/>
<comment type="similarity">
    <text evidence="2">Belongs to the glycosyl hydrolase 18 family. Chitinase class II subfamily.</text>
</comment>
<keyword evidence="10" id="KW-0624">Polysaccharide degradation</keyword>
<evidence type="ECO:0000313" key="13">
    <source>
        <dbReference type="Proteomes" id="UP000015104"/>
    </source>
</evidence>
<keyword evidence="7" id="KW-0146">Chitin degradation</keyword>
<dbReference type="Pfam" id="PF00704">
    <property type="entry name" value="Glyco_hydro_18"/>
    <property type="match status" value="1"/>
</dbReference>
<dbReference type="AlphaFoldDB" id="T1KLW6"/>
<evidence type="ECO:0000256" key="6">
    <source>
        <dbReference type="ARBA" id="ARBA00022801"/>
    </source>
</evidence>
<keyword evidence="5" id="KW-0732">Signal</keyword>
<dbReference type="SUPFAM" id="SSF54556">
    <property type="entry name" value="Chitinase insertion domain"/>
    <property type="match status" value="1"/>
</dbReference>
<keyword evidence="4" id="KW-0147">Chitin-binding</keyword>
<dbReference type="Gene3D" id="3.10.50.10">
    <property type="match status" value="1"/>
</dbReference>
<evidence type="ECO:0000256" key="9">
    <source>
        <dbReference type="ARBA" id="ARBA00023277"/>
    </source>
</evidence>
<evidence type="ECO:0000256" key="4">
    <source>
        <dbReference type="ARBA" id="ARBA00022669"/>
    </source>
</evidence>
<dbReference type="GO" id="GO:0005576">
    <property type="term" value="C:extracellular region"/>
    <property type="evidence" value="ECO:0007669"/>
    <property type="project" value="TreeGrafter"/>
</dbReference>
<dbReference type="EnsemblMetazoa" id="tetur14g03910.1">
    <property type="protein sequence ID" value="tetur14g03910.1"/>
    <property type="gene ID" value="tetur14g03910"/>
</dbReference>
<sequence length="192" mass="22066">MNRKIGYDFNTFLNFLNHHAIIRHLDQIHVMAFHLRTNWTGFADIHSPLYPRSFDTFDEMTLNVRDGLKMWVDAGAPKNKLIVGVPFFGKSFTLKNPKKNTQKSPITQPGLGVAGNYSHEPGFLTYYEVYKLINFLSVHSGKWTRKWDAQGKAPYAFHKDQWVGYEDDESLAAKMEFIKNEGYGGAMIWSIG</sequence>
<evidence type="ECO:0000259" key="11">
    <source>
        <dbReference type="PROSITE" id="PS51910"/>
    </source>
</evidence>
<dbReference type="InterPro" id="IPR011583">
    <property type="entry name" value="Chitinase_II/V-like_cat"/>
</dbReference>
<evidence type="ECO:0000256" key="8">
    <source>
        <dbReference type="ARBA" id="ARBA00023157"/>
    </source>
</evidence>
<dbReference type="SUPFAM" id="SSF51445">
    <property type="entry name" value="(Trans)glycosidases"/>
    <property type="match status" value="1"/>
</dbReference>
<dbReference type="STRING" id="32264.T1KLW6"/>
<dbReference type="eggNOG" id="KOG2806">
    <property type="taxonomic scope" value="Eukaryota"/>
</dbReference>
<dbReference type="InterPro" id="IPR029070">
    <property type="entry name" value="Chitinase_insertion_sf"/>
</dbReference>
<organism evidence="12 13">
    <name type="scientific">Tetranychus urticae</name>
    <name type="common">Two-spotted spider mite</name>
    <dbReference type="NCBI Taxonomy" id="32264"/>
    <lineage>
        <taxon>Eukaryota</taxon>
        <taxon>Metazoa</taxon>
        <taxon>Ecdysozoa</taxon>
        <taxon>Arthropoda</taxon>
        <taxon>Chelicerata</taxon>
        <taxon>Arachnida</taxon>
        <taxon>Acari</taxon>
        <taxon>Acariformes</taxon>
        <taxon>Trombidiformes</taxon>
        <taxon>Prostigmata</taxon>
        <taxon>Eleutherengona</taxon>
        <taxon>Raphignathae</taxon>
        <taxon>Tetranychoidea</taxon>
        <taxon>Tetranychidae</taxon>
        <taxon>Tetranychus</taxon>
    </lineage>
</organism>
<comment type="catalytic activity">
    <reaction evidence="1">
        <text>Random endo-hydrolysis of N-acetyl-beta-D-glucosaminide (1-&gt;4)-beta-linkages in chitin and chitodextrins.</text>
        <dbReference type="EC" id="3.2.1.14"/>
    </reaction>
</comment>
<proteinExistence type="inferred from homology"/>
<accession>T1KLW6</accession>
<dbReference type="FunFam" id="3.10.50.10:FF:000004">
    <property type="entry name" value="Chitinase 5"/>
    <property type="match status" value="1"/>
</dbReference>
<reference evidence="12" key="2">
    <citation type="submission" date="2015-06" db="UniProtKB">
        <authorList>
            <consortium name="EnsemblMetazoa"/>
        </authorList>
    </citation>
    <scope>IDENTIFICATION</scope>
</reference>
<dbReference type="InterPro" id="IPR001223">
    <property type="entry name" value="Glyco_hydro18_cat"/>
</dbReference>
<dbReference type="PANTHER" id="PTHR11177">
    <property type="entry name" value="CHITINASE"/>
    <property type="match status" value="1"/>
</dbReference>
<dbReference type="GO" id="GO:0000272">
    <property type="term" value="P:polysaccharide catabolic process"/>
    <property type="evidence" value="ECO:0007669"/>
    <property type="project" value="UniProtKB-KW"/>
</dbReference>
<dbReference type="SMART" id="SM00636">
    <property type="entry name" value="Glyco_18"/>
    <property type="match status" value="1"/>
</dbReference>
<evidence type="ECO:0000256" key="2">
    <source>
        <dbReference type="ARBA" id="ARBA00009121"/>
    </source>
</evidence>
<name>T1KLW6_TETUR</name>
<evidence type="ECO:0000256" key="1">
    <source>
        <dbReference type="ARBA" id="ARBA00000822"/>
    </source>
</evidence>
<protein>
    <recommendedName>
        <fullName evidence="3">chitinase</fullName>
        <ecNumber evidence="3">3.2.1.14</ecNumber>
    </recommendedName>
</protein>